<proteinExistence type="inferred from homology"/>
<keyword evidence="5 7" id="KW-1133">Transmembrane helix</keyword>
<dbReference type="Pfam" id="PF07681">
    <property type="entry name" value="DoxX"/>
    <property type="match status" value="1"/>
</dbReference>
<dbReference type="OrthoDB" id="5382961at2"/>
<sequence length="144" mass="15013">MIDTRTAPYAALILRVSLGILFLAHAGLKIIVFTPAGTAQFFGSLGLPGFMAYLVIAAEVAGGLALILGFHVRWAALALIPILIGAIVTVHGPAGFFFSNPNGGWEFLAFWILALVAQALLGEGAYALRPGSAKAAPALSLRRL</sequence>
<keyword evidence="6 7" id="KW-0472">Membrane</keyword>
<reference evidence="8 9" key="2">
    <citation type="submission" date="2020-01" db="EMBL/GenBank/DDBJ databases">
        <title>Microvirga sp. nov., an arsenate reduction bacterium isolated from Tibet hotspring sediments.</title>
        <authorList>
            <person name="Xian W.-D."/>
            <person name="Li W.-J."/>
        </authorList>
    </citation>
    <scope>NUCLEOTIDE SEQUENCE [LARGE SCALE GENOMIC DNA]</scope>
    <source>
        <strain evidence="8 9">KCTC 23863</strain>
    </source>
</reference>
<evidence type="ECO:0000313" key="8">
    <source>
        <dbReference type="EMBL" id="MXQ13792.1"/>
    </source>
</evidence>
<evidence type="ECO:0000256" key="6">
    <source>
        <dbReference type="ARBA" id="ARBA00023136"/>
    </source>
</evidence>
<dbReference type="EMBL" id="WURB01000021">
    <property type="protein sequence ID" value="MXQ13792.1"/>
    <property type="molecule type" value="Genomic_DNA"/>
</dbReference>
<dbReference type="Proteomes" id="UP000436483">
    <property type="component" value="Unassembled WGS sequence"/>
</dbReference>
<feature type="transmembrane region" description="Helical" evidence="7">
    <location>
        <begin position="108"/>
        <end position="128"/>
    </location>
</feature>
<feature type="transmembrane region" description="Helical" evidence="7">
    <location>
        <begin position="45"/>
        <end position="67"/>
    </location>
</feature>
<dbReference type="InterPro" id="IPR051907">
    <property type="entry name" value="DoxX-like_oxidoreductase"/>
</dbReference>
<accession>A0A7X3MV59</accession>
<feature type="transmembrane region" description="Helical" evidence="7">
    <location>
        <begin position="74"/>
        <end position="96"/>
    </location>
</feature>
<evidence type="ECO:0000256" key="3">
    <source>
        <dbReference type="ARBA" id="ARBA00022475"/>
    </source>
</evidence>
<dbReference type="PANTHER" id="PTHR33452:SF1">
    <property type="entry name" value="INNER MEMBRANE PROTEIN YPHA-RELATED"/>
    <property type="match status" value="1"/>
</dbReference>
<dbReference type="RefSeq" id="WP_160887121.1">
    <property type="nucleotide sequence ID" value="NZ_WURB01000021.1"/>
</dbReference>
<dbReference type="PANTHER" id="PTHR33452">
    <property type="entry name" value="OXIDOREDUCTASE CATD-RELATED"/>
    <property type="match status" value="1"/>
</dbReference>
<keyword evidence="4 7" id="KW-0812">Transmembrane</keyword>
<dbReference type="AlphaFoldDB" id="A0A7X3MV59"/>
<comment type="caution">
    <text evidence="8">The sequence shown here is derived from an EMBL/GenBank/DDBJ whole genome shotgun (WGS) entry which is preliminary data.</text>
</comment>
<reference evidence="8 9" key="1">
    <citation type="submission" date="2019-12" db="EMBL/GenBank/DDBJ databases">
        <authorList>
            <person name="Yuan C.-G."/>
        </authorList>
    </citation>
    <scope>NUCLEOTIDE SEQUENCE [LARGE SCALE GENOMIC DNA]</scope>
    <source>
        <strain evidence="8 9">KCTC 23863</strain>
    </source>
</reference>
<name>A0A7X3MV59_9HYPH</name>
<evidence type="ECO:0000256" key="1">
    <source>
        <dbReference type="ARBA" id="ARBA00004651"/>
    </source>
</evidence>
<comment type="similarity">
    <text evidence="2">Belongs to the DoxX family.</text>
</comment>
<protein>
    <submittedName>
        <fullName evidence="8">DoxX family membrane protein</fullName>
    </submittedName>
</protein>
<feature type="transmembrane region" description="Helical" evidence="7">
    <location>
        <begin position="12"/>
        <end position="33"/>
    </location>
</feature>
<evidence type="ECO:0000256" key="4">
    <source>
        <dbReference type="ARBA" id="ARBA00022692"/>
    </source>
</evidence>
<evidence type="ECO:0000256" key="5">
    <source>
        <dbReference type="ARBA" id="ARBA00022989"/>
    </source>
</evidence>
<dbReference type="InterPro" id="IPR032808">
    <property type="entry name" value="DoxX"/>
</dbReference>
<evidence type="ECO:0000256" key="2">
    <source>
        <dbReference type="ARBA" id="ARBA00006679"/>
    </source>
</evidence>
<keyword evidence="3" id="KW-1003">Cell membrane</keyword>
<keyword evidence="9" id="KW-1185">Reference proteome</keyword>
<gene>
    <name evidence="8" type="ORF">GR328_20490</name>
</gene>
<comment type="subcellular location">
    <subcellularLocation>
        <location evidence="1">Cell membrane</location>
        <topology evidence="1">Multi-pass membrane protein</topology>
    </subcellularLocation>
</comment>
<evidence type="ECO:0000313" key="9">
    <source>
        <dbReference type="Proteomes" id="UP000436483"/>
    </source>
</evidence>
<dbReference type="GO" id="GO:0005886">
    <property type="term" value="C:plasma membrane"/>
    <property type="evidence" value="ECO:0007669"/>
    <property type="project" value="UniProtKB-SubCell"/>
</dbReference>
<organism evidence="8 9">
    <name type="scientific">Microvirga makkahensis</name>
    <dbReference type="NCBI Taxonomy" id="1128670"/>
    <lineage>
        <taxon>Bacteria</taxon>
        <taxon>Pseudomonadati</taxon>
        <taxon>Pseudomonadota</taxon>
        <taxon>Alphaproteobacteria</taxon>
        <taxon>Hyphomicrobiales</taxon>
        <taxon>Methylobacteriaceae</taxon>
        <taxon>Microvirga</taxon>
    </lineage>
</organism>
<evidence type="ECO:0000256" key="7">
    <source>
        <dbReference type="SAM" id="Phobius"/>
    </source>
</evidence>